<dbReference type="CDD" id="cd06166">
    <property type="entry name" value="Sortase_D_2"/>
    <property type="match status" value="1"/>
</dbReference>
<accession>A0ABS6E6I6</accession>
<dbReference type="InterPro" id="IPR005754">
    <property type="entry name" value="Sortase"/>
</dbReference>
<evidence type="ECO:0000313" key="3">
    <source>
        <dbReference type="Proteomes" id="UP000749471"/>
    </source>
</evidence>
<gene>
    <name evidence="2" type="ORF">KQI42_07480</name>
</gene>
<sequence>MKRKIISTLIIILGISIMIYPKASELYNDYQQEKLIQEWKESILNVEQDYMEDENDDINYDADEIDVETIKENLLSNKNKREEEIESRKREEEARKQEYIKKNMEGILKIEKINLDLPILSGATQGNLKISVASIRNTGKPGQVGNYAIAGHRNRTYGRNFNRLDEVEKGDIIEVDIEKGNYIYTVVEKIYVKPEETWVLNSNNEDREITLVTCHPMTNPTHRLIVKGKIIE</sequence>
<dbReference type="EMBL" id="JAHLPM010000005">
    <property type="protein sequence ID" value="MBU5437844.1"/>
    <property type="molecule type" value="Genomic_DNA"/>
</dbReference>
<name>A0ABS6E6I6_9FIRM</name>
<protein>
    <submittedName>
        <fullName evidence="2">Class D sortase</fullName>
    </submittedName>
</protein>
<dbReference type="Proteomes" id="UP000749471">
    <property type="component" value="Unassembled WGS sequence"/>
</dbReference>
<comment type="caution">
    <text evidence="2">The sequence shown here is derived from an EMBL/GenBank/DDBJ whole genome shotgun (WGS) entry which is preliminary data.</text>
</comment>
<evidence type="ECO:0000313" key="2">
    <source>
        <dbReference type="EMBL" id="MBU5437844.1"/>
    </source>
</evidence>
<keyword evidence="3" id="KW-1185">Reference proteome</keyword>
<feature type="coiled-coil region" evidence="1">
    <location>
        <begin position="36"/>
        <end position="102"/>
    </location>
</feature>
<dbReference type="Pfam" id="PF04203">
    <property type="entry name" value="Sortase"/>
    <property type="match status" value="1"/>
</dbReference>
<organism evidence="2 3">
    <name type="scientific">Tissierella simiarum</name>
    <dbReference type="NCBI Taxonomy" id="2841534"/>
    <lineage>
        <taxon>Bacteria</taxon>
        <taxon>Bacillati</taxon>
        <taxon>Bacillota</taxon>
        <taxon>Tissierellia</taxon>
        <taxon>Tissierellales</taxon>
        <taxon>Tissierellaceae</taxon>
        <taxon>Tissierella</taxon>
    </lineage>
</organism>
<dbReference type="NCBIfam" id="TIGR01076">
    <property type="entry name" value="sortase_fam"/>
    <property type="match status" value="1"/>
</dbReference>
<reference evidence="2 3" key="1">
    <citation type="submission" date="2021-06" db="EMBL/GenBank/DDBJ databases">
        <authorList>
            <person name="Sun Q."/>
            <person name="Li D."/>
        </authorList>
    </citation>
    <scope>NUCLEOTIDE SEQUENCE [LARGE SCALE GENOMIC DNA]</scope>
    <source>
        <strain evidence="2 3">MSJ-40</strain>
    </source>
</reference>
<dbReference type="InterPro" id="IPR042000">
    <property type="entry name" value="Sortase_D_2"/>
</dbReference>
<keyword evidence="1" id="KW-0175">Coiled coil</keyword>
<proteinExistence type="predicted"/>
<dbReference type="RefSeq" id="WP_216518397.1">
    <property type="nucleotide sequence ID" value="NZ_JAHLPM010000005.1"/>
</dbReference>
<evidence type="ECO:0000256" key="1">
    <source>
        <dbReference type="SAM" id="Coils"/>
    </source>
</evidence>